<keyword evidence="1 3" id="KW-0732">Signal</keyword>
<dbReference type="PANTHER" id="PTHR43037:SF1">
    <property type="entry name" value="BLL1128 PROTEIN"/>
    <property type="match status" value="1"/>
</dbReference>
<dbReference type="InterPro" id="IPR010126">
    <property type="entry name" value="Esterase_phb"/>
</dbReference>
<accession>A0AAD0E256</accession>
<proteinExistence type="predicted"/>
<reference evidence="4 5" key="1">
    <citation type="submission" date="2017-08" db="EMBL/GenBank/DDBJ databases">
        <title>Phylogentic analysis of Mycobacterium avium complex whole genomes.</title>
        <authorList>
            <person name="Caverly L.J."/>
            <person name="Spilker T."/>
            <person name="LiPuma J."/>
        </authorList>
    </citation>
    <scope>NUCLEOTIDE SEQUENCE [LARGE SCALE GENOMIC DNA]</scope>
    <source>
        <strain evidence="4 5">FLAC0026</strain>
    </source>
</reference>
<dbReference type="Gene3D" id="3.40.50.1820">
    <property type="entry name" value="alpha/beta hydrolase"/>
    <property type="match status" value="1"/>
</dbReference>
<dbReference type="KEGG" id="mmal:CKJ54_20905"/>
<dbReference type="EMBL" id="CP023147">
    <property type="protein sequence ID" value="ASW92061.1"/>
    <property type="molecule type" value="Genomic_DNA"/>
</dbReference>
<evidence type="ECO:0000313" key="5">
    <source>
        <dbReference type="Proteomes" id="UP000216246"/>
    </source>
</evidence>
<keyword evidence="2" id="KW-0378">Hydrolase</keyword>
<dbReference type="Proteomes" id="UP000216246">
    <property type="component" value="Chromosome"/>
</dbReference>
<gene>
    <name evidence="4" type="ORF">CKJ54_20905</name>
</gene>
<evidence type="ECO:0000256" key="1">
    <source>
        <dbReference type="ARBA" id="ARBA00022729"/>
    </source>
</evidence>
<dbReference type="AlphaFoldDB" id="A0AAD0E256"/>
<dbReference type="PANTHER" id="PTHR43037">
    <property type="entry name" value="UNNAMED PRODUCT-RELATED"/>
    <property type="match status" value="1"/>
</dbReference>
<dbReference type="GO" id="GO:0005576">
    <property type="term" value="C:extracellular region"/>
    <property type="evidence" value="ECO:0007669"/>
    <property type="project" value="InterPro"/>
</dbReference>
<evidence type="ECO:0000256" key="3">
    <source>
        <dbReference type="SAM" id="SignalP"/>
    </source>
</evidence>
<protein>
    <submittedName>
        <fullName evidence="4">Polyhydroxybutyrate depolymerase</fullName>
    </submittedName>
</protein>
<feature type="signal peptide" evidence="3">
    <location>
        <begin position="1"/>
        <end position="24"/>
    </location>
</feature>
<dbReference type="InterPro" id="IPR050955">
    <property type="entry name" value="Plant_Biomass_Hydrol_Est"/>
</dbReference>
<organism evidence="4 5">
    <name type="scientific">Mycobacterium marseillense</name>
    <dbReference type="NCBI Taxonomy" id="701042"/>
    <lineage>
        <taxon>Bacteria</taxon>
        <taxon>Bacillati</taxon>
        <taxon>Actinomycetota</taxon>
        <taxon>Actinomycetes</taxon>
        <taxon>Mycobacteriales</taxon>
        <taxon>Mycobacteriaceae</taxon>
        <taxon>Mycobacterium</taxon>
        <taxon>Mycobacterium avium complex (MAC)</taxon>
    </lineage>
</organism>
<sequence>MLRRLTPLLAVVVLVLAGCLPAEANLPSGFVTGTSVHHLKVGDLDRSYRVYQPVGLHVPAPLVVMMHGVSGSAREAEKDYHWDTLADSGKFVVAYPDGLDEAWNVDGQTCCGRSGQRGVDDVGFIRAAVGDIAKNVGIDTAKVYATGMSNGGIMSYTLACTTELFAAIGPVAGTQLNACPTPHPVSVMHIHGTADSLVPYGGGPGYSVINGPPVPGVNAFWRNVDQCGTPSTTTDGPITTSTAGCAEGRGVVLITVDQGDHEWPDFATRELWDFFAAHPR</sequence>
<name>A0AAD0E256_9MYCO</name>
<evidence type="ECO:0000313" key="4">
    <source>
        <dbReference type="EMBL" id="ASW92061.1"/>
    </source>
</evidence>
<dbReference type="GO" id="GO:0016787">
    <property type="term" value="F:hydrolase activity"/>
    <property type="evidence" value="ECO:0007669"/>
    <property type="project" value="UniProtKB-KW"/>
</dbReference>
<dbReference type="InterPro" id="IPR029058">
    <property type="entry name" value="AB_hydrolase_fold"/>
</dbReference>
<evidence type="ECO:0000256" key="2">
    <source>
        <dbReference type="ARBA" id="ARBA00022801"/>
    </source>
</evidence>
<dbReference type="PROSITE" id="PS51257">
    <property type="entry name" value="PROKAR_LIPOPROTEIN"/>
    <property type="match status" value="1"/>
</dbReference>
<dbReference type="SUPFAM" id="SSF53474">
    <property type="entry name" value="alpha/beta-Hydrolases"/>
    <property type="match status" value="1"/>
</dbReference>
<feature type="chain" id="PRO_5042240224" evidence="3">
    <location>
        <begin position="25"/>
        <end position="280"/>
    </location>
</feature>
<dbReference type="Pfam" id="PF10503">
    <property type="entry name" value="Esterase_PHB"/>
    <property type="match status" value="1"/>
</dbReference>
<dbReference type="RefSeq" id="WP_095577808.1">
    <property type="nucleotide sequence ID" value="NZ_CP023147.1"/>
</dbReference>